<dbReference type="SMART" id="SM00422">
    <property type="entry name" value="HTH_MERR"/>
    <property type="match status" value="1"/>
</dbReference>
<feature type="domain" description="HTH merR-type" evidence="6">
    <location>
        <begin position="4"/>
        <end position="74"/>
    </location>
</feature>
<dbReference type="InterPro" id="IPR011256">
    <property type="entry name" value="Reg_factor_effector_dom_sf"/>
</dbReference>
<dbReference type="Gene3D" id="1.10.1660.10">
    <property type="match status" value="1"/>
</dbReference>
<evidence type="ECO:0000259" key="6">
    <source>
        <dbReference type="PROSITE" id="PS50937"/>
    </source>
</evidence>
<gene>
    <name evidence="7" type="ORF">OCV43_03120</name>
</gene>
<keyword evidence="4" id="KW-0804">Transcription</keyword>
<keyword evidence="1" id="KW-0678">Repressor</keyword>
<dbReference type="PROSITE" id="PS50937">
    <property type="entry name" value="HTH_MERR_2"/>
    <property type="match status" value="1"/>
</dbReference>
<dbReference type="CDD" id="cd00592">
    <property type="entry name" value="HTH_MerR-like"/>
    <property type="match status" value="1"/>
</dbReference>
<keyword evidence="2" id="KW-0805">Transcription regulation</keyword>
<dbReference type="Pfam" id="PF13411">
    <property type="entry name" value="MerR_1"/>
    <property type="match status" value="1"/>
</dbReference>
<evidence type="ECO:0000256" key="1">
    <source>
        <dbReference type="ARBA" id="ARBA00022491"/>
    </source>
</evidence>
<dbReference type="InterPro" id="IPR000551">
    <property type="entry name" value="MerR-type_HTH_dom"/>
</dbReference>
<reference evidence="7 8" key="1">
    <citation type="journal article" date="2021" name="ISME Commun">
        <title>Automated analysis of genomic sequences facilitates high-throughput and comprehensive description of bacteria.</title>
        <authorList>
            <person name="Hitch T.C.A."/>
        </authorList>
    </citation>
    <scope>NUCLEOTIDE SEQUENCE [LARGE SCALE GENOMIC DNA]</scope>
    <source>
        <strain evidence="7 8">Sanger_19</strain>
    </source>
</reference>
<dbReference type="PANTHER" id="PTHR30204:SF69">
    <property type="entry name" value="MERR-FAMILY TRANSCRIPTIONAL REGULATOR"/>
    <property type="match status" value="1"/>
</dbReference>
<evidence type="ECO:0000313" key="8">
    <source>
        <dbReference type="Proteomes" id="UP001209666"/>
    </source>
</evidence>
<evidence type="ECO:0000256" key="4">
    <source>
        <dbReference type="ARBA" id="ARBA00023163"/>
    </source>
</evidence>
<evidence type="ECO:0000313" key="7">
    <source>
        <dbReference type="EMBL" id="MCU6716267.1"/>
    </source>
</evidence>
<dbReference type="InterPro" id="IPR009061">
    <property type="entry name" value="DNA-bd_dom_put_sf"/>
</dbReference>
<evidence type="ECO:0000256" key="5">
    <source>
        <dbReference type="SAM" id="Coils"/>
    </source>
</evidence>
<name>A0ABT2SB40_9FIRM</name>
<dbReference type="Proteomes" id="UP001209666">
    <property type="component" value="Unassembled WGS sequence"/>
</dbReference>
<proteinExistence type="predicted"/>
<protein>
    <submittedName>
        <fullName evidence="7">MerR family transcriptional regulator</fullName>
    </submittedName>
</protein>
<dbReference type="EMBL" id="JAOQKI010000003">
    <property type="protein sequence ID" value="MCU6716267.1"/>
    <property type="molecule type" value="Genomic_DNA"/>
</dbReference>
<feature type="coiled-coil region" evidence="5">
    <location>
        <begin position="75"/>
        <end position="102"/>
    </location>
</feature>
<dbReference type="SUPFAM" id="SSF55136">
    <property type="entry name" value="Probable bacterial effector-binding domain"/>
    <property type="match status" value="1"/>
</dbReference>
<accession>A0ABT2SB40</accession>
<dbReference type="Gene3D" id="3.20.80.10">
    <property type="entry name" value="Regulatory factor, effector binding domain"/>
    <property type="match status" value="1"/>
</dbReference>
<dbReference type="RefSeq" id="WP_262623388.1">
    <property type="nucleotide sequence ID" value="NZ_JAOQKI010000003.1"/>
</dbReference>
<keyword evidence="8" id="KW-1185">Reference proteome</keyword>
<evidence type="ECO:0000256" key="2">
    <source>
        <dbReference type="ARBA" id="ARBA00023015"/>
    </source>
</evidence>
<keyword evidence="5" id="KW-0175">Coiled coil</keyword>
<keyword evidence="3" id="KW-0238">DNA-binding</keyword>
<comment type="caution">
    <text evidence="7">The sequence shown here is derived from an EMBL/GenBank/DDBJ whole genome shotgun (WGS) entry which is preliminary data.</text>
</comment>
<organism evidence="7 8">
    <name type="scientific">Roseburia amylophila</name>
    <dbReference type="NCBI Taxonomy" id="2981794"/>
    <lineage>
        <taxon>Bacteria</taxon>
        <taxon>Bacillati</taxon>
        <taxon>Bacillota</taxon>
        <taxon>Clostridia</taxon>
        <taxon>Lachnospirales</taxon>
        <taxon>Lachnospiraceae</taxon>
        <taxon>Roseburia</taxon>
    </lineage>
</organism>
<dbReference type="PANTHER" id="PTHR30204">
    <property type="entry name" value="REDOX-CYCLING DRUG-SENSING TRANSCRIPTIONAL ACTIVATOR SOXR"/>
    <property type="match status" value="1"/>
</dbReference>
<dbReference type="SUPFAM" id="SSF46955">
    <property type="entry name" value="Putative DNA-binding domain"/>
    <property type="match status" value="1"/>
</dbReference>
<sequence length="255" mass="28743">MKELFSIGDAADFVGITRRIILNYEAHGLVFPDVKEDPSGNRYYTIDTLTKIRTIRSLQNLGLSLDEIHGYFDNSNDLLSMVRRLESLRDELNANIKALYERINQGFESMEIITIPPQTVYCRKTESDSIVEKTNLLRAVALEALQNYGPAHTGQIYFTEAPITDAKDMSFFAVVPAGSKGEHILNLPAQKAVCLYHHGAYEELPSVHDTPLSYAREQKLTPVGIFRHCYLEGPPQHKDKSKFITQVLLPLACSK</sequence>
<evidence type="ECO:0000256" key="3">
    <source>
        <dbReference type="ARBA" id="ARBA00023125"/>
    </source>
</evidence>
<dbReference type="InterPro" id="IPR047057">
    <property type="entry name" value="MerR_fam"/>
</dbReference>